<protein>
    <submittedName>
        <fullName evidence="3">Glycosyltransferase</fullName>
        <ecNumber evidence="3">2.4.-.-</ecNumber>
    </submittedName>
</protein>
<organism evidence="3 4">
    <name type="scientific">Dasania phycosphaerae</name>
    <dbReference type="NCBI Taxonomy" id="2950436"/>
    <lineage>
        <taxon>Bacteria</taxon>
        <taxon>Pseudomonadati</taxon>
        <taxon>Pseudomonadota</taxon>
        <taxon>Gammaproteobacteria</taxon>
        <taxon>Cellvibrionales</taxon>
        <taxon>Spongiibacteraceae</taxon>
        <taxon>Dasania</taxon>
    </lineage>
</organism>
<keyword evidence="3" id="KW-0808">Transferase</keyword>
<dbReference type="InterPro" id="IPR029044">
    <property type="entry name" value="Nucleotide-diphossugar_trans"/>
</dbReference>
<reference evidence="3 4" key="1">
    <citation type="submission" date="2022-12" db="EMBL/GenBank/DDBJ databases">
        <title>Dasania phycosphaerae sp. nov., isolated from particulate material of the south coast of Korea.</title>
        <authorList>
            <person name="Jiang Y."/>
        </authorList>
    </citation>
    <scope>NUCLEOTIDE SEQUENCE [LARGE SCALE GENOMIC DNA]</scope>
    <source>
        <strain evidence="3 4">GY-19</strain>
    </source>
</reference>
<dbReference type="SUPFAM" id="SSF53448">
    <property type="entry name" value="Nucleotide-diphospho-sugar transferases"/>
    <property type="match status" value="1"/>
</dbReference>
<comment type="caution">
    <text evidence="3">The sequence shown here is derived from an EMBL/GenBank/DDBJ whole genome shotgun (WGS) entry which is preliminary data.</text>
</comment>
<dbReference type="Gene3D" id="3.90.550.10">
    <property type="entry name" value="Spore Coat Polysaccharide Biosynthesis Protein SpsA, Chain A"/>
    <property type="match status" value="1"/>
</dbReference>
<evidence type="ECO:0000256" key="1">
    <source>
        <dbReference type="ARBA" id="ARBA00038494"/>
    </source>
</evidence>
<dbReference type="PANTHER" id="PTHR43630">
    <property type="entry name" value="POLY-BETA-1,6-N-ACETYL-D-GLUCOSAMINE SYNTHASE"/>
    <property type="match status" value="1"/>
</dbReference>
<name>A0A9J6RHI7_9GAMM</name>
<dbReference type="RefSeq" id="WP_258329943.1">
    <property type="nucleotide sequence ID" value="NZ_JAPTGG010000001.1"/>
</dbReference>
<sequence length="277" mass="31664">MHNISVVVCTKNEGARIDDCLQSVLMNNPSEIIVVDGMSADDTAERARKYADKVIVSKAGSLCADRQVGIDNASCEFIAMIDADHRLEKGSLLALVNDLHELDLDMVQSQLRMYQVKGFWDKAEDEMWQLNHNHVGEKEMIGTAPAIYKKEIFQQVRFEPETTPTIDDTDFIYRLKRDTNFKIGVGRATVMQHHFSSFHDYYKKFMWYGYGDGEFCRKHPSRALSMIYHLAIRYSFIYPIKALVKGKFNASLFCCIQGLVRIAGLLKYFLFSGRSAT</sequence>
<dbReference type="InterPro" id="IPR001173">
    <property type="entry name" value="Glyco_trans_2-like"/>
</dbReference>
<evidence type="ECO:0000313" key="4">
    <source>
        <dbReference type="Proteomes" id="UP001069090"/>
    </source>
</evidence>
<dbReference type="Pfam" id="PF00535">
    <property type="entry name" value="Glycos_transf_2"/>
    <property type="match status" value="1"/>
</dbReference>
<keyword evidence="3" id="KW-0328">Glycosyltransferase</keyword>
<dbReference type="PANTHER" id="PTHR43630:SF2">
    <property type="entry name" value="GLYCOSYLTRANSFERASE"/>
    <property type="match status" value="1"/>
</dbReference>
<keyword evidence="4" id="KW-1185">Reference proteome</keyword>
<dbReference type="EMBL" id="JAPTGG010000001">
    <property type="protein sequence ID" value="MCZ0863801.1"/>
    <property type="molecule type" value="Genomic_DNA"/>
</dbReference>
<accession>A0A9J6RHI7</accession>
<feature type="domain" description="Glycosyltransferase 2-like" evidence="2">
    <location>
        <begin position="5"/>
        <end position="135"/>
    </location>
</feature>
<dbReference type="AlphaFoldDB" id="A0A9J6RHI7"/>
<dbReference type="Proteomes" id="UP001069090">
    <property type="component" value="Unassembled WGS sequence"/>
</dbReference>
<evidence type="ECO:0000259" key="2">
    <source>
        <dbReference type="Pfam" id="PF00535"/>
    </source>
</evidence>
<dbReference type="EC" id="2.4.-.-" evidence="3"/>
<dbReference type="GO" id="GO:0016757">
    <property type="term" value="F:glycosyltransferase activity"/>
    <property type="evidence" value="ECO:0007669"/>
    <property type="project" value="UniProtKB-KW"/>
</dbReference>
<evidence type="ECO:0000313" key="3">
    <source>
        <dbReference type="EMBL" id="MCZ0863801.1"/>
    </source>
</evidence>
<gene>
    <name evidence="3" type="ORF">O0V09_01230</name>
</gene>
<comment type="similarity">
    <text evidence="1">Belongs to the glycosyltransferase 2 family. WaaE/KdtX subfamily.</text>
</comment>
<proteinExistence type="inferred from homology"/>